<reference evidence="8 9" key="1">
    <citation type="submission" date="2021-02" db="EMBL/GenBank/DDBJ databases">
        <title>Safari Cat Assemblies.</title>
        <authorList>
            <person name="Bredemeyer K.R."/>
            <person name="Murphy W.J."/>
        </authorList>
    </citation>
    <scope>NUCLEOTIDE SEQUENCE [LARGE SCALE GENOMIC DNA]</scope>
</reference>
<dbReference type="InterPro" id="IPR001902">
    <property type="entry name" value="SLC26A/SulP_fam"/>
</dbReference>
<dbReference type="InterPro" id="IPR011547">
    <property type="entry name" value="SLC26A/SulP_dom"/>
</dbReference>
<feature type="transmembrane region" description="Helical" evidence="6">
    <location>
        <begin position="243"/>
        <end position="265"/>
    </location>
</feature>
<dbReference type="GeneTree" id="ENSGT01150000286920"/>
<protein>
    <recommendedName>
        <fullName evidence="7">SLC26A/SulP transporter domain-containing protein</fullName>
    </recommendedName>
</protein>
<feature type="transmembrane region" description="Helical" evidence="6">
    <location>
        <begin position="57"/>
        <end position="77"/>
    </location>
</feature>
<name>A0ABI7ZI38_FELCA</name>
<dbReference type="Ensembl" id="ENSFCTT00005064004.1">
    <property type="protein sequence ID" value="ENSFCTP00005046536.1"/>
    <property type="gene ID" value="ENSFCTG00005022380.1"/>
</dbReference>
<keyword evidence="4 6" id="KW-0472">Membrane</keyword>
<gene>
    <name evidence="8" type="primary">UBR4</name>
</gene>
<feature type="transmembrane region" description="Helical" evidence="6">
    <location>
        <begin position="84"/>
        <end position="105"/>
    </location>
</feature>
<evidence type="ECO:0000313" key="9">
    <source>
        <dbReference type="Proteomes" id="UP000823872"/>
    </source>
</evidence>
<evidence type="ECO:0000313" key="8">
    <source>
        <dbReference type="Ensembl" id="ENSFCTP00005046536.1"/>
    </source>
</evidence>
<evidence type="ECO:0000256" key="3">
    <source>
        <dbReference type="ARBA" id="ARBA00022989"/>
    </source>
</evidence>
<feature type="region of interest" description="Disordered" evidence="5">
    <location>
        <begin position="1"/>
        <end position="24"/>
    </location>
</feature>
<keyword evidence="3 6" id="KW-1133">Transmembrane helix</keyword>
<evidence type="ECO:0000256" key="5">
    <source>
        <dbReference type="SAM" id="MobiDB-lite"/>
    </source>
</evidence>
<feature type="transmembrane region" description="Helical" evidence="6">
    <location>
        <begin position="204"/>
        <end position="223"/>
    </location>
</feature>
<reference evidence="8" key="2">
    <citation type="submission" date="2025-08" db="UniProtKB">
        <authorList>
            <consortium name="Ensembl"/>
        </authorList>
    </citation>
    <scope>IDENTIFICATION</scope>
    <source>
        <strain evidence="8">breed Abyssinian</strain>
    </source>
</reference>
<evidence type="ECO:0000259" key="7">
    <source>
        <dbReference type="Pfam" id="PF00916"/>
    </source>
</evidence>
<dbReference type="InterPro" id="IPR018045">
    <property type="entry name" value="S04_transporter_CS"/>
</dbReference>
<evidence type="ECO:0000256" key="4">
    <source>
        <dbReference type="ARBA" id="ARBA00023136"/>
    </source>
</evidence>
<evidence type="ECO:0000256" key="2">
    <source>
        <dbReference type="ARBA" id="ARBA00022692"/>
    </source>
</evidence>
<accession>A0ABI7ZI38</accession>
<reference evidence="8" key="3">
    <citation type="submission" date="2025-09" db="UniProtKB">
        <authorList>
            <consortium name="Ensembl"/>
        </authorList>
    </citation>
    <scope>IDENTIFICATION</scope>
    <source>
        <strain evidence="8">breed Abyssinian</strain>
    </source>
</reference>
<keyword evidence="9" id="KW-1185">Reference proteome</keyword>
<dbReference type="PANTHER" id="PTHR11814">
    <property type="entry name" value="SULFATE TRANSPORTER"/>
    <property type="match status" value="1"/>
</dbReference>
<dbReference type="Pfam" id="PF00916">
    <property type="entry name" value="Sulfate_transp"/>
    <property type="match status" value="1"/>
</dbReference>
<evidence type="ECO:0000256" key="6">
    <source>
        <dbReference type="SAM" id="Phobius"/>
    </source>
</evidence>
<comment type="subcellular location">
    <subcellularLocation>
        <location evidence="1">Membrane</location>
        <topology evidence="1">Multi-pass membrane protein</topology>
    </subcellularLocation>
</comment>
<proteinExistence type="predicted"/>
<keyword evidence="2 6" id="KW-0812">Transmembrane</keyword>
<feature type="transmembrane region" description="Helical" evidence="6">
    <location>
        <begin position="396"/>
        <end position="416"/>
    </location>
</feature>
<evidence type="ECO:0000256" key="1">
    <source>
        <dbReference type="ARBA" id="ARBA00004141"/>
    </source>
</evidence>
<dbReference type="Proteomes" id="UP000823872">
    <property type="component" value="Chromosome E1"/>
</dbReference>
<organism evidence="8 9">
    <name type="scientific">Felis catus</name>
    <name type="common">Cat</name>
    <name type="synonym">Felis silvestris catus</name>
    <dbReference type="NCBI Taxonomy" id="9685"/>
    <lineage>
        <taxon>Eukaryota</taxon>
        <taxon>Metazoa</taxon>
        <taxon>Chordata</taxon>
        <taxon>Craniata</taxon>
        <taxon>Vertebrata</taxon>
        <taxon>Euteleostomi</taxon>
        <taxon>Mammalia</taxon>
        <taxon>Eutheria</taxon>
        <taxon>Laurasiatheria</taxon>
        <taxon>Carnivora</taxon>
        <taxon>Feliformia</taxon>
        <taxon>Felidae</taxon>
        <taxon>Felinae</taxon>
        <taxon>Felis</taxon>
    </lineage>
</organism>
<sequence>MPTPGMPSPVKALGQARPSGANMAPQARCCSPAALQRRLPILAWLPDYSVSWLKMDAIAGLSVGLTVIPQALAYAEVAALPPEYGLYSAFMGCFVYFFLGTSRDVTLGPTAIMSLLVSFYTFHEPAYAVLLAFLSGCIQLAMGFLRLGFLLDFISCPVIKGFTSAATVTIGFGQIKNLLGLQGIPRQFFLQVYHTFRNIGETRVGDAVLGLVCMVLLLVLKLMRNHVPPVHPEMPPGVRLSHALVWTATTARNALVVSFAALVAYSFEVTGYQPFVLTGQTAEGLPPVRLPPFSVTTANRTVSFTEMVQDMGAGLAVVPLMGLLESIAVAKSFGLTNVLGSLVSSYPVTGSFGRTAVNAQSGVCTPAGGLVTGVLVLLSLDYLTSLFYYIPKSALAAIIIMAVAPLFDAGIFGTLWRVKSTCVLAGHAHVSWILPPPSSGTHGARLRPGVTVVPGGGPAGRGSGGRRVPQTRSVQCGVSLQPAGTPAALPPPLLPLLSPPSFLLSPSSPPLRPSFSSLFFPSPLLLPLLPSLLPLLLSPPSLILLSPPPLSFILPSPPPPLPPHFLMDSPLHPFFSLLPFPLPLPFISPPLPSIPPSPLLPSPPLFPFIPSPLSSIPPSPLLPSPHPSSPPLHSSSPPLHPSFSSSLLPLPLLPFPLIPSSIFPSPPSLLPPSSPPLLPFLLSPPSLLLPSSPPLPSISPSPPLFFPFPFPLLLLPSLLPLLLSPPSFLLPSPPSLPFILPSPPPPLPPHFLMDSPLHPFFSLLPFPLSLHPFSPPLHPSFSPPPFPFSLLLHPFSPLLYSSFSPPPLPSSLLPSPPSLLLLPSSSPPPPPLPPHSLIYFPLPSIPPSSVSSSPSCSFSPFSPPLLPLLLSPPSLLLPSSPPSISPSPPLFFPFPSPSSPSPSFPHLSSLLLYPSFFPLLLSPTPFPLHPSFLFSSSPCSSFSYPSSLLSTPPFPPLFPFLSPSFRPSSPFLPSPPPLSQPQAWPGWGEMRGLRVTPAARLLSGLLEPAVPLTELLFTCLFHWQKQWRDLRGFPGSSRLPPRGIGDFFTCHTCQLPAVSLPPSLGQP</sequence>
<feature type="transmembrane region" description="Helical" evidence="6">
    <location>
        <begin position="125"/>
        <end position="145"/>
    </location>
</feature>
<feature type="domain" description="SLC26A/SulP transporter" evidence="7">
    <location>
        <begin position="53"/>
        <end position="420"/>
    </location>
</feature>
<dbReference type="PROSITE" id="PS01130">
    <property type="entry name" value="SLC26A"/>
    <property type="match status" value="1"/>
</dbReference>